<organism evidence="1 2">
    <name type="scientific">Bodo saltans</name>
    <name type="common">Flagellated protozoan</name>
    <dbReference type="NCBI Taxonomy" id="75058"/>
    <lineage>
        <taxon>Eukaryota</taxon>
        <taxon>Discoba</taxon>
        <taxon>Euglenozoa</taxon>
        <taxon>Kinetoplastea</taxon>
        <taxon>Metakinetoplastina</taxon>
        <taxon>Eubodonida</taxon>
        <taxon>Bodonidae</taxon>
        <taxon>Bodo</taxon>
    </lineage>
</organism>
<protein>
    <submittedName>
        <fullName evidence="1">Uncharacterized protein</fullName>
    </submittedName>
</protein>
<reference evidence="2" key="1">
    <citation type="submission" date="2015-09" db="EMBL/GenBank/DDBJ databases">
        <authorList>
            <consortium name="Pathogen Informatics"/>
        </authorList>
    </citation>
    <scope>NUCLEOTIDE SEQUENCE [LARGE SCALE GENOMIC DNA]</scope>
    <source>
        <strain evidence="2">Lake Konstanz</strain>
    </source>
</reference>
<dbReference type="OrthoDB" id="275363at2759"/>
<proteinExistence type="predicted"/>
<evidence type="ECO:0000313" key="2">
    <source>
        <dbReference type="Proteomes" id="UP000051952"/>
    </source>
</evidence>
<dbReference type="EMBL" id="CYKH01001166">
    <property type="protein sequence ID" value="CUG85491.1"/>
    <property type="molecule type" value="Genomic_DNA"/>
</dbReference>
<gene>
    <name evidence="1" type="ORF">BSAL_89990</name>
</gene>
<name>A0A0S4J5W5_BODSA</name>
<dbReference type="OMA" id="SKEIWYI"/>
<accession>A0A0S4J5W5</accession>
<sequence>MGILEWLGLRKQGLSIPGIIYYDSRSDVRVDERKYEGFLQNIKLDTAPRQLIEGGLPTNVRPGPEEEPYTWLERTGLVPIHPSRVRARQFYHPTTDFAMYDYDTMAPEEKDLTARWISKVFEFNMAVPTMVVCGGAMIILPLHTRFRAPLLIALGATGVFVEGWRACLAAAKERQDLDDYIMAKEIWHIKNIETYQLGLPRMQRGTEHLFHDYAEKLASFEGQCRPELSAELLKFISSD</sequence>
<dbReference type="VEuPathDB" id="TriTrypDB:BSAL_89990"/>
<keyword evidence="2" id="KW-1185">Reference proteome</keyword>
<evidence type="ECO:0000313" key="1">
    <source>
        <dbReference type="EMBL" id="CUG85491.1"/>
    </source>
</evidence>
<dbReference type="AlphaFoldDB" id="A0A0S4J5W5"/>
<dbReference type="Proteomes" id="UP000051952">
    <property type="component" value="Unassembled WGS sequence"/>
</dbReference>